<evidence type="ECO:0000313" key="7">
    <source>
        <dbReference type="EMBL" id="CDP34638.1"/>
    </source>
</evidence>
<gene>
    <name evidence="7" type="ORF">GNLVRS02_ARAD1C17072g</name>
</gene>
<dbReference type="Gene3D" id="3.30.200.20">
    <property type="entry name" value="Phosphorylase Kinase, domain 1"/>
    <property type="match status" value="1"/>
</dbReference>
<dbReference type="InterPro" id="IPR011009">
    <property type="entry name" value="Kinase-like_dom_sf"/>
</dbReference>
<keyword evidence="4" id="KW-0418">Kinase</keyword>
<proteinExistence type="predicted"/>
<evidence type="ECO:0000256" key="2">
    <source>
        <dbReference type="ARBA" id="ARBA00022679"/>
    </source>
</evidence>
<keyword evidence="2" id="KW-0808">Transferase</keyword>
<protein>
    <submittedName>
        <fullName evidence="7">ARAD1C17072p</fullName>
    </submittedName>
</protein>
<evidence type="ECO:0000256" key="1">
    <source>
        <dbReference type="ARBA" id="ARBA00022527"/>
    </source>
</evidence>
<accession>A0A060T123</accession>
<evidence type="ECO:0000256" key="4">
    <source>
        <dbReference type="ARBA" id="ARBA00022777"/>
    </source>
</evidence>
<organism evidence="7">
    <name type="scientific">Blastobotrys adeninivorans</name>
    <name type="common">Yeast</name>
    <name type="synonym">Arxula adeninivorans</name>
    <dbReference type="NCBI Taxonomy" id="409370"/>
    <lineage>
        <taxon>Eukaryota</taxon>
        <taxon>Fungi</taxon>
        <taxon>Dikarya</taxon>
        <taxon>Ascomycota</taxon>
        <taxon>Saccharomycotina</taxon>
        <taxon>Dipodascomycetes</taxon>
        <taxon>Dipodascales</taxon>
        <taxon>Trichomonascaceae</taxon>
        <taxon>Blastobotrys</taxon>
    </lineage>
</organism>
<keyword evidence="1" id="KW-0723">Serine/threonine-protein kinase</keyword>
<evidence type="ECO:0000256" key="5">
    <source>
        <dbReference type="ARBA" id="ARBA00022840"/>
    </source>
</evidence>
<keyword evidence="3" id="KW-0547">Nucleotide-binding</keyword>
<dbReference type="AlphaFoldDB" id="A0A060T123"/>
<dbReference type="GO" id="GO:0004674">
    <property type="term" value="F:protein serine/threonine kinase activity"/>
    <property type="evidence" value="ECO:0007669"/>
    <property type="project" value="UniProtKB-KW"/>
</dbReference>
<dbReference type="Pfam" id="PF00069">
    <property type="entry name" value="Pkinase"/>
    <property type="match status" value="1"/>
</dbReference>
<dbReference type="PANTHER" id="PTHR24058:SF28">
    <property type="entry name" value="SERINE_THREONINE-PROTEIN KINASE MINIBRAIN"/>
    <property type="match status" value="1"/>
</dbReference>
<sequence>MFSNRDRPTLRLNQLQKYAVLRLLGQGTVSTVYMAEDTTVPVDPRVRCIAIKRFNVDNEDPGRQEGVILEMLKGSEYIVDCYGAFRIQDSYVLALQLLDCSRQLRLDSVPTSFSRGDQAYASSTYGQGYKIIAKIALQMLRAIRDINAKGLLHGDIKPGNVMFEYGHQHKIRLIDFGNAALLSHLDAYHGDYEIQSMGYRAPEVLLGDQSFNEKIDLWSTGVVLLELYVNTQYQGHEQEYRLINSPQRSDAVCQIITSIGSVDCYRKAKFWQPLYEFENHRENMAPLWPSLKDHNGGTHDQLLLVDFLQALLQPDHTKRPSVDKLLNHPFLTQLLN</sequence>
<reference evidence="7" key="2">
    <citation type="submission" date="2014-06" db="EMBL/GenBank/DDBJ databases">
        <title>The complete genome of Blastobotrys (Arxula) adeninivorans LS3 - a yeast of biotechnological interest.</title>
        <authorList>
            <person name="Kunze G."/>
            <person name="Gaillardin C."/>
            <person name="Czernicka M."/>
            <person name="Durrens P."/>
            <person name="Martin T."/>
            <person name="Boer E."/>
            <person name="Gabaldon T."/>
            <person name="Cruz J."/>
            <person name="Talla E."/>
            <person name="Marck C."/>
            <person name="Goffeau A."/>
            <person name="Barbe V."/>
            <person name="Baret P."/>
            <person name="Baronian K."/>
            <person name="Beier S."/>
            <person name="Bleykasten C."/>
            <person name="Bode R."/>
            <person name="Casaregola S."/>
            <person name="Despons L."/>
            <person name="Fairhead C."/>
            <person name="Giersberg M."/>
            <person name="Gierski P."/>
            <person name="Hahnel U."/>
            <person name="Hartmann A."/>
            <person name="Jankowska D."/>
            <person name="Jubin C."/>
            <person name="Jung P."/>
            <person name="Lafontaine I."/>
            <person name="Leh-Louis V."/>
            <person name="Lemaire M."/>
            <person name="Marcet-Houben M."/>
            <person name="Mascher M."/>
            <person name="Morel G."/>
            <person name="Richard G.-F."/>
            <person name="Riechen J."/>
            <person name="Sacerdot C."/>
            <person name="Sarkar A."/>
            <person name="Savel G."/>
            <person name="Schacherer J."/>
            <person name="Sherman D."/>
            <person name="Straub M.-L."/>
            <person name="Stein N."/>
            <person name="Thierry A."/>
            <person name="Trautwein-Schult A."/>
            <person name="Westhof E."/>
            <person name="Worch S."/>
            <person name="Dujon B."/>
            <person name="Souciet J.-L."/>
            <person name="Wincker P."/>
            <person name="Scholz U."/>
            <person name="Neuveglise N."/>
        </authorList>
    </citation>
    <scope>NUCLEOTIDE SEQUENCE</scope>
    <source>
        <strain evidence="7">LS3</strain>
    </source>
</reference>
<feature type="domain" description="Protein kinase" evidence="6">
    <location>
        <begin position="18"/>
        <end position="331"/>
    </location>
</feature>
<dbReference type="SUPFAM" id="SSF56112">
    <property type="entry name" value="Protein kinase-like (PK-like)"/>
    <property type="match status" value="1"/>
</dbReference>
<dbReference type="EMBL" id="HG937693">
    <property type="protein sequence ID" value="CDP34638.1"/>
    <property type="molecule type" value="Genomic_DNA"/>
</dbReference>
<dbReference type="GO" id="GO:0005524">
    <property type="term" value="F:ATP binding"/>
    <property type="evidence" value="ECO:0007669"/>
    <property type="project" value="UniProtKB-KW"/>
</dbReference>
<evidence type="ECO:0000256" key="3">
    <source>
        <dbReference type="ARBA" id="ARBA00022741"/>
    </source>
</evidence>
<evidence type="ECO:0000259" key="6">
    <source>
        <dbReference type="PROSITE" id="PS50011"/>
    </source>
</evidence>
<dbReference type="PANTHER" id="PTHR24058">
    <property type="entry name" value="DUAL SPECIFICITY PROTEIN KINASE"/>
    <property type="match status" value="1"/>
</dbReference>
<dbReference type="InterPro" id="IPR000719">
    <property type="entry name" value="Prot_kinase_dom"/>
</dbReference>
<dbReference type="InterPro" id="IPR050494">
    <property type="entry name" value="Ser_Thr_dual-spec_kinase"/>
</dbReference>
<dbReference type="InterPro" id="IPR008271">
    <property type="entry name" value="Ser/Thr_kinase_AS"/>
</dbReference>
<reference evidence="7" key="1">
    <citation type="submission" date="2014-02" db="EMBL/GenBank/DDBJ databases">
        <authorList>
            <person name="Genoscope - CEA"/>
        </authorList>
    </citation>
    <scope>NUCLEOTIDE SEQUENCE</scope>
    <source>
        <strain evidence="7">LS3</strain>
    </source>
</reference>
<dbReference type="Gene3D" id="1.10.510.10">
    <property type="entry name" value="Transferase(Phosphotransferase) domain 1"/>
    <property type="match status" value="1"/>
</dbReference>
<dbReference type="SMART" id="SM00220">
    <property type="entry name" value="S_TKc"/>
    <property type="match status" value="1"/>
</dbReference>
<keyword evidence="5" id="KW-0067">ATP-binding</keyword>
<dbReference type="PROSITE" id="PS00108">
    <property type="entry name" value="PROTEIN_KINASE_ST"/>
    <property type="match status" value="1"/>
</dbReference>
<dbReference type="PhylomeDB" id="A0A060T123"/>
<name>A0A060T123_BLAAD</name>
<dbReference type="PROSITE" id="PS50011">
    <property type="entry name" value="PROTEIN_KINASE_DOM"/>
    <property type="match status" value="1"/>
</dbReference>